<feature type="non-terminal residue" evidence="3">
    <location>
        <position position="130"/>
    </location>
</feature>
<organism evidence="3 4">
    <name type="scientific">Xanthomonas vesicatoria ATCC 35937</name>
    <dbReference type="NCBI Taxonomy" id="925775"/>
    <lineage>
        <taxon>Bacteria</taxon>
        <taxon>Pseudomonadati</taxon>
        <taxon>Pseudomonadota</taxon>
        <taxon>Gammaproteobacteria</taxon>
        <taxon>Lysobacterales</taxon>
        <taxon>Lysobacteraceae</taxon>
        <taxon>Xanthomonas</taxon>
    </lineage>
</organism>
<dbReference type="eggNOG" id="COG1509">
    <property type="taxonomic scope" value="Bacteria"/>
</dbReference>
<keyword evidence="1" id="KW-0479">Metal-binding</keyword>
<evidence type="ECO:0000313" key="3">
    <source>
        <dbReference type="EMBL" id="EGD06934.1"/>
    </source>
</evidence>
<dbReference type="Gene3D" id="3.20.20.70">
    <property type="entry name" value="Aldolase class I"/>
    <property type="match status" value="1"/>
</dbReference>
<evidence type="ECO:0000313" key="4">
    <source>
        <dbReference type="Proteomes" id="UP000003299"/>
    </source>
</evidence>
<keyword evidence="1" id="KW-0408">Iron</keyword>
<protein>
    <submittedName>
        <fullName evidence="3">Uncharacterized protein</fullName>
    </submittedName>
</protein>
<feature type="region of interest" description="Disordered" evidence="2">
    <location>
        <begin position="1"/>
        <end position="21"/>
    </location>
</feature>
<accession>F0BKP4</accession>
<comment type="caution">
    <text evidence="3">The sequence shown here is derived from an EMBL/GenBank/DDBJ whole genome shotgun (WGS) entry which is preliminary data.</text>
</comment>
<dbReference type="EMBL" id="AEQV01000268">
    <property type="protein sequence ID" value="EGD06934.1"/>
    <property type="molecule type" value="Genomic_DNA"/>
</dbReference>
<name>F0BKP4_9XANT</name>
<reference evidence="3 4" key="1">
    <citation type="journal article" date="2011" name="BMC Genomics">
        <title>Comparative genomics reveals diversity among xanthomonads infecting tomato and pepper.</title>
        <authorList>
            <person name="Potnis N."/>
            <person name="Krasileva K."/>
            <person name="Chow V."/>
            <person name="Almeida N.F."/>
            <person name="Patil P.B."/>
            <person name="Ryan R.P."/>
            <person name="Sharlach M."/>
            <person name="Behlau F."/>
            <person name="Dow J.M."/>
            <person name="Momol M.T."/>
            <person name="White F.F."/>
            <person name="Preston J.F."/>
            <person name="Vinatzer B.A."/>
            <person name="Koebnik R."/>
            <person name="Setubal J.C."/>
            <person name="Norman D.J."/>
            <person name="Staskawicz B.J."/>
            <person name="Jones J.B."/>
        </authorList>
    </citation>
    <scope>NUCLEOTIDE SEQUENCE [LARGE SCALE GENOMIC DNA]</scope>
    <source>
        <strain evidence="3 4">ATCC 35937</strain>
    </source>
</reference>
<dbReference type="InterPro" id="IPR013785">
    <property type="entry name" value="Aldolase_TIM"/>
</dbReference>
<dbReference type="Proteomes" id="UP000003299">
    <property type="component" value="Unassembled WGS sequence"/>
</dbReference>
<dbReference type="GO" id="GO:0051539">
    <property type="term" value="F:4 iron, 4 sulfur cluster binding"/>
    <property type="evidence" value="ECO:0007669"/>
    <property type="project" value="UniProtKB-KW"/>
</dbReference>
<dbReference type="AlphaFoldDB" id="F0BKP4"/>
<evidence type="ECO:0000256" key="1">
    <source>
        <dbReference type="ARBA" id="ARBA00022485"/>
    </source>
</evidence>
<keyword evidence="1" id="KW-0004">4Fe-4S</keyword>
<dbReference type="PANTHER" id="PTHR30538:SF1">
    <property type="entry name" value="L-LYSINE 2,3-AMINOMUTASE"/>
    <property type="match status" value="1"/>
</dbReference>
<dbReference type="InterPro" id="IPR003739">
    <property type="entry name" value="Lys_aminomutase/Glu_NH3_mut"/>
</dbReference>
<dbReference type="PANTHER" id="PTHR30538">
    <property type="entry name" value="LYSINE 2,3-AMINOMUTASE-RELATED"/>
    <property type="match status" value="1"/>
</dbReference>
<proteinExistence type="predicted"/>
<gene>
    <name evidence="3" type="ORF">XVE_4859</name>
</gene>
<keyword evidence="1" id="KW-0411">Iron-sulfur</keyword>
<sequence length="130" mass="13885">MITAAPVALQPSPPSTLQPPRWQQQWRDAVRDPRVLLELLGLDAQAAGISAEAAAQFPLRVPQAFVARMRHGDLHDPLLRQVLPLDAEMQPVPGFGLDAVGDAAARTAAGVIQKYRGRALLIATGSCAVH</sequence>
<evidence type="ECO:0000256" key="2">
    <source>
        <dbReference type="SAM" id="MobiDB-lite"/>
    </source>
</evidence>